<accession>A0A2M6WUR2</accession>
<evidence type="ECO:0000313" key="3">
    <source>
        <dbReference type="Proteomes" id="UP000230481"/>
    </source>
</evidence>
<dbReference type="EMBL" id="PFAA01000050">
    <property type="protein sequence ID" value="PIT96543.1"/>
    <property type="molecule type" value="Genomic_DNA"/>
</dbReference>
<dbReference type="SUPFAM" id="SSF143422">
    <property type="entry name" value="Transposase IS200-like"/>
    <property type="match status" value="1"/>
</dbReference>
<feature type="domain" description="Transposase IS200-like" evidence="1">
    <location>
        <begin position="8"/>
        <end position="153"/>
    </location>
</feature>
<dbReference type="GO" id="GO:0006313">
    <property type="term" value="P:DNA transposition"/>
    <property type="evidence" value="ECO:0007669"/>
    <property type="project" value="InterPro"/>
</dbReference>
<dbReference type="PANTHER" id="PTHR34322:SF2">
    <property type="entry name" value="TRANSPOSASE IS200-LIKE DOMAIN-CONTAINING PROTEIN"/>
    <property type="match status" value="1"/>
</dbReference>
<dbReference type="InterPro" id="IPR036515">
    <property type="entry name" value="Transposase_17_sf"/>
</dbReference>
<reference evidence="3" key="1">
    <citation type="submission" date="2017-09" db="EMBL/GenBank/DDBJ databases">
        <title>Depth-based differentiation of microbial function through sediment-hosted aquifers and enrichment of novel symbionts in the deep terrestrial subsurface.</title>
        <authorList>
            <person name="Probst A.J."/>
            <person name="Ladd B."/>
            <person name="Jarett J.K."/>
            <person name="Geller-Mcgrath D.E."/>
            <person name="Sieber C.M.K."/>
            <person name="Emerson J.B."/>
            <person name="Anantharaman K."/>
            <person name="Thomas B.C."/>
            <person name="Malmstrom R."/>
            <person name="Stieglmeier M."/>
            <person name="Klingl A."/>
            <person name="Woyke T."/>
            <person name="Ryan C.M."/>
            <person name="Banfield J.F."/>
        </authorList>
    </citation>
    <scope>NUCLEOTIDE SEQUENCE [LARGE SCALE GENOMIC DNA]</scope>
</reference>
<comment type="caution">
    <text evidence="2">The sequence shown here is derived from an EMBL/GenBank/DDBJ whole genome shotgun (WGS) entry which is preliminary data.</text>
</comment>
<dbReference type="InterPro" id="IPR002686">
    <property type="entry name" value="Transposase_17"/>
</dbReference>
<proteinExistence type="predicted"/>
<dbReference type="GO" id="GO:0003677">
    <property type="term" value="F:DNA binding"/>
    <property type="evidence" value="ECO:0007669"/>
    <property type="project" value="InterPro"/>
</dbReference>
<name>A0A2M6WUR2_9BACT</name>
<dbReference type="Proteomes" id="UP000230481">
    <property type="component" value="Unassembled WGS sequence"/>
</dbReference>
<evidence type="ECO:0000313" key="2">
    <source>
        <dbReference type="EMBL" id="PIT96543.1"/>
    </source>
</evidence>
<organism evidence="2 3">
    <name type="scientific">Candidatus Campbellbacteria bacterium CG10_big_fil_rev_8_21_14_0_10_35_52</name>
    <dbReference type="NCBI Taxonomy" id="1974527"/>
    <lineage>
        <taxon>Bacteria</taxon>
        <taxon>Candidatus Campbelliibacteriota</taxon>
    </lineage>
</organism>
<protein>
    <recommendedName>
        <fullName evidence="1">Transposase IS200-like domain-containing protein</fullName>
    </recommendedName>
</protein>
<dbReference type="GO" id="GO:0004803">
    <property type="term" value="F:transposase activity"/>
    <property type="evidence" value="ECO:0007669"/>
    <property type="project" value="InterPro"/>
</dbReference>
<dbReference type="Pfam" id="PF01797">
    <property type="entry name" value="Y1_Tnp"/>
    <property type="match status" value="1"/>
</dbReference>
<gene>
    <name evidence="2" type="ORF">COT82_02715</name>
</gene>
<dbReference type="PANTHER" id="PTHR34322">
    <property type="entry name" value="TRANSPOSASE, Y1_TNP DOMAIN-CONTAINING"/>
    <property type="match status" value="1"/>
</dbReference>
<dbReference type="Gene3D" id="3.30.70.1290">
    <property type="entry name" value="Transposase IS200-like"/>
    <property type="match status" value="1"/>
</dbReference>
<sequence>MRVEPYNVGSVVHIIKRGARGMKIVRDESDRWRFMRNLFILNDHYQPSERHFVHRSDLWKPFKVFERPKEWPERRPLVAILAWTLIPNHFHLLVQEIEKGGITKFMQRLCGSMSLAFNEKYGEQGSIFQGAYKSRTVNTDKYIQYVHAYIVIKNTFENYPGRLKKAIKEFDKAWVWVEKKYPFSSFLTSAKKVVSPIIDMRAFKDIGLADVDFKHFAKEMLSIHTETHDDLHNLHLE</sequence>
<dbReference type="SMART" id="SM01321">
    <property type="entry name" value="Y1_Tnp"/>
    <property type="match status" value="1"/>
</dbReference>
<dbReference type="AlphaFoldDB" id="A0A2M6WUR2"/>
<evidence type="ECO:0000259" key="1">
    <source>
        <dbReference type="SMART" id="SM01321"/>
    </source>
</evidence>